<evidence type="ECO:0000256" key="6">
    <source>
        <dbReference type="ARBA" id="ARBA00022692"/>
    </source>
</evidence>
<gene>
    <name evidence="18" type="ORF">QJS04_geneDACA002938</name>
</gene>
<evidence type="ECO:0000256" key="9">
    <source>
        <dbReference type="ARBA" id="ARBA00022771"/>
    </source>
</evidence>
<name>A0AAV9BVA8_ACOGR</name>
<keyword evidence="6 15" id="KW-0812">Transmembrane</keyword>
<organism evidence="18 19">
    <name type="scientific">Acorus gramineus</name>
    <name type="common">Dwarf sweet flag</name>
    <dbReference type="NCBI Taxonomy" id="55184"/>
    <lineage>
        <taxon>Eukaryota</taxon>
        <taxon>Viridiplantae</taxon>
        <taxon>Streptophyta</taxon>
        <taxon>Embryophyta</taxon>
        <taxon>Tracheophyta</taxon>
        <taxon>Spermatophyta</taxon>
        <taxon>Magnoliopsida</taxon>
        <taxon>Liliopsida</taxon>
        <taxon>Acoraceae</taxon>
        <taxon>Acorus</taxon>
    </lineage>
</organism>
<evidence type="ECO:0000256" key="11">
    <source>
        <dbReference type="ARBA" id="ARBA00022833"/>
    </source>
</evidence>
<dbReference type="GO" id="GO:0030247">
    <property type="term" value="F:polysaccharide binding"/>
    <property type="evidence" value="ECO:0007669"/>
    <property type="project" value="InterPro"/>
</dbReference>
<protein>
    <recommendedName>
        <fullName evidence="4">RING-type E3 ubiquitin transferase</fullName>
        <ecNumber evidence="4">2.3.2.27</ecNumber>
    </recommendedName>
</protein>
<evidence type="ECO:0000256" key="5">
    <source>
        <dbReference type="ARBA" id="ARBA00022679"/>
    </source>
</evidence>
<dbReference type="InterPro" id="IPR046948">
    <property type="entry name" value="ATL20-22-like"/>
</dbReference>
<evidence type="ECO:0000256" key="1">
    <source>
        <dbReference type="ARBA" id="ARBA00000900"/>
    </source>
</evidence>
<evidence type="ECO:0000256" key="2">
    <source>
        <dbReference type="ARBA" id="ARBA00004167"/>
    </source>
</evidence>
<evidence type="ECO:0000256" key="16">
    <source>
        <dbReference type="SAM" id="SignalP"/>
    </source>
</evidence>
<dbReference type="GO" id="GO:0016020">
    <property type="term" value="C:membrane"/>
    <property type="evidence" value="ECO:0007669"/>
    <property type="project" value="UniProtKB-SubCell"/>
</dbReference>
<dbReference type="GO" id="GO:0008270">
    <property type="term" value="F:zinc ion binding"/>
    <property type="evidence" value="ECO:0007669"/>
    <property type="project" value="UniProtKB-KW"/>
</dbReference>
<keyword evidence="18" id="KW-0675">Receptor</keyword>
<comment type="caution">
    <text evidence="18">The sequence shown here is derived from an EMBL/GenBank/DDBJ whole genome shotgun (WGS) entry which is preliminary data.</text>
</comment>
<dbReference type="InterPro" id="IPR025287">
    <property type="entry name" value="WAK_GUB"/>
</dbReference>
<dbReference type="EMBL" id="JAUJYN010000001">
    <property type="protein sequence ID" value="KAK1280783.1"/>
    <property type="molecule type" value="Genomic_DNA"/>
</dbReference>
<feature type="domain" description="Wall-associated receptor kinase galacturonan-binding" evidence="17">
    <location>
        <begin position="29"/>
        <end position="92"/>
    </location>
</feature>
<reference evidence="18" key="2">
    <citation type="submission" date="2023-06" db="EMBL/GenBank/DDBJ databases">
        <authorList>
            <person name="Ma L."/>
            <person name="Liu K.-W."/>
            <person name="Li Z."/>
            <person name="Hsiao Y.-Y."/>
            <person name="Qi Y."/>
            <person name="Fu T."/>
            <person name="Tang G."/>
            <person name="Zhang D."/>
            <person name="Sun W.-H."/>
            <person name="Liu D.-K."/>
            <person name="Li Y."/>
            <person name="Chen G.-Z."/>
            <person name="Liu X.-D."/>
            <person name="Liao X.-Y."/>
            <person name="Jiang Y.-T."/>
            <person name="Yu X."/>
            <person name="Hao Y."/>
            <person name="Huang J."/>
            <person name="Zhao X.-W."/>
            <person name="Ke S."/>
            <person name="Chen Y.-Y."/>
            <person name="Wu W.-L."/>
            <person name="Hsu J.-L."/>
            <person name="Lin Y.-F."/>
            <person name="Huang M.-D."/>
            <person name="Li C.-Y."/>
            <person name="Huang L."/>
            <person name="Wang Z.-W."/>
            <person name="Zhao X."/>
            <person name="Zhong W.-Y."/>
            <person name="Peng D.-H."/>
            <person name="Ahmad S."/>
            <person name="Lan S."/>
            <person name="Zhang J.-S."/>
            <person name="Tsai W.-C."/>
            <person name="Van De Peer Y."/>
            <person name="Liu Z.-J."/>
        </authorList>
    </citation>
    <scope>NUCLEOTIDE SEQUENCE</scope>
    <source>
        <strain evidence="18">SCP</strain>
        <tissue evidence="18">Leaves</tissue>
    </source>
</reference>
<keyword evidence="8 16" id="KW-0732">Signal</keyword>
<keyword evidence="5" id="KW-0808">Transferase</keyword>
<evidence type="ECO:0000256" key="12">
    <source>
        <dbReference type="ARBA" id="ARBA00022989"/>
    </source>
</evidence>
<dbReference type="Pfam" id="PF13947">
    <property type="entry name" value="GUB_WAK_bind"/>
    <property type="match status" value="1"/>
</dbReference>
<evidence type="ECO:0000256" key="7">
    <source>
        <dbReference type="ARBA" id="ARBA00022723"/>
    </source>
</evidence>
<evidence type="ECO:0000256" key="13">
    <source>
        <dbReference type="ARBA" id="ARBA00023136"/>
    </source>
</evidence>
<reference evidence="18" key="1">
    <citation type="journal article" date="2023" name="Nat. Commun.">
        <title>Diploid and tetraploid genomes of Acorus and the evolution of monocots.</title>
        <authorList>
            <person name="Ma L."/>
            <person name="Liu K.W."/>
            <person name="Li Z."/>
            <person name="Hsiao Y.Y."/>
            <person name="Qi Y."/>
            <person name="Fu T."/>
            <person name="Tang G.D."/>
            <person name="Zhang D."/>
            <person name="Sun W.H."/>
            <person name="Liu D.K."/>
            <person name="Li Y."/>
            <person name="Chen G.Z."/>
            <person name="Liu X.D."/>
            <person name="Liao X.Y."/>
            <person name="Jiang Y.T."/>
            <person name="Yu X."/>
            <person name="Hao Y."/>
            <person name="Huang J."/>
            <person name="Zhao X.W."/>
            <person name="Ke S."/>
            <person name="Chen Y.Y."/>
            <person name="Wu W.L."/>
            <person name="Hsu J.L."/>
            <person name="Lin Y.F."/>
            <person name="Huang M.D."/>
            <person name="Li C.Y."/>
            <person name="Huang L."/>
            <person name="Wang Z.W."/>
            <person name="Zhao X."/>
            <person name="Zhong W.Y."/>
            <person name="Peng D.H."/>
            <person name="Ahmad S."/>
            <person name="Lan S."/>
            <person name="Zhang J.S."/>
            <person name="Tsai W.C."/>
            <person name="Van de Peer Y."/>
            <person name="Liu Z.J."/>
        </authorList>
    </citation>
    <scope>NUCLEOTIDE SEQUENCE</scope>
    <source>
        <strain evidence="18">SCP</strain>
    </source>
</reference>
<keyword evidence="12 15" id="KW-1133">Transmembrane helix</keyword>
<keyword evidence="7" id="KW-0479">Metal-binding</keyword>
<evidence type="ECO:0000256" key="4">
    <source>
        <dbReference type="ARBA" id="ARBA00012483"/>
    </source>
</evidence>
<dbReference type="PANTHER" id="PTHR46279:SF9">
    <property type="entry name" value="OS01G0116300 PROTEIN"/>
    <property type="match status" value="1"/>
</dbReference>
<evidence type="ECO:0000256" key="15">
    <source>
        <dbReference type="SAM" id="Phobius"/>
    </source>
</evidence>
<dbReference type="PANTHER" id="PTHR46279">
    <property type="entry name" value="RING/U-BOX SUPERFAMILY PROTEIN"/>
    <property type="match status" value="1"/>
</dbReference>
<comment type="similarity">
    <text evidence="14">Belongs to the RING-type zinc finger family. ATL subfamily.</text>
</comment>
<keyword evidence="13 15" id="KW-0472">Membrane</keyword>
<feature type="signal peptide" evidence="16">
    <location>
        <begin position="1"/>
        <end position="19"/>
    </location>
</feature>
<evidence type="ECO:0000256" key="3">
    <source>
        <dbReference type="ARBA" id="ARBA00004906"/>
    </source>
</evidence>
<dbReference type="Proteomes" id="UP001179952">
    <property type="component" value="Unassembled WGS sequence"/>
</dbReference>
<comment type="pathway">
    <text evidence="3">Protein modification; protein ubiquitination.</text>
</comment>
<feature type="chain" id="PRO_5043776434" description="RING-type E3 ubiquitin transferase" evidence="16">
    <location>
        <begin position="20"/>
        <end position="350"/>
    </location>
</feature>
<comment type="catalytic activity">
    <reaction evidence="1">
        <text>S-ubiquitinyl-[E2 ubiquitin-conjugating enzyme]-L-cysteine + [acceptor protein]-L-lysine = [E2 ubiquitin-conjugating enzyme]-L-cysteine + N(6)-ubiquitinyl-[acceptor protein]-L-lysine.</text>
        <dbReference type="EC" id="2.3.2.27"/>
    </reaction>
</comment>
<evidence type="ECO:0000313" key="18">
    <source>
        <dbReference type="EMBL" id="KAK1280783.1"/>
    </source>
</evidence>
<dbReference type="AlphaFoldDB" id="A0AAV9BVA8"/>
<evidence type="ECO:0000259" key="17">
    <source>
        <dbReference type="Pfam" id="PF13947"/>
    </source>
</evidence>
<dbReference type="GO" id="GO:0061630">
    <property type="term" value="F:ubiquitin protein ligase activity"/>
    <property type="evidence" value="ECO:0007669"/>
    <property type="project" value="UniProtKB-EC"/>
</dbReference>
<keyword evidence="18" id="KW-0418">Kinase</keyword>
<dbReference type="EC" id="2.3.2.27" evidence="4"/>
<feature type="transmembrane region" description="Helical" evidence="15">
    <location>
        <begin position="234"/>
        <end position="258"/>
    </location>
</feature>
<sequence length="350" mass="39063">MSLFLAIFIIFHLLHSTKGQTDDDFFKICPPKKCGDEGPLIRFPFRLDSQPRSCHGVGYELSCSGNTTLLNLPWSGNFTVTAIDYLHHIITIKGRDSWSKCPLQGFLSLNFTSSVFRPLIVSLVSCPRNSSWIIPDKDEVVGPIACLSDDPNQSIYAASGYLSVDVLPDICEKYSKVDVLPGIERYFDCTFACAIDKLMATREVKLGYASDCYTCEEKGDFCGWNQTTDTVVCVFFSGTSVGAILILFSILFVIIYITKRSEKEKELRLKIEAFLAGYNTTKLTRYTLTDLKKITKKEVGGNDAEIAKKLVIVALWCVQCNPADRPCMSRVINMLEGDLRSLSMPPNPFA</sequence>
<evidence type="ECO:0000256" key="10">
    <source>
        <dbReference type="ARBA" id="ARBA00022786"/>
    </source>
</evidence>
<keyword evidence="11" id="KW-0862">Zinc</keyword>
<proteinExistence type="inferred from homology"/>
<dbReference type="GO" id="GO:0016301">
    <property type="term" value="F:kinase activity"/>
    <property type="evidence" value="ECO:0007669"/>
    <property type="project" value="UniProtKB-KW"/>
</dbReference>
<evidence type="ECO:0000313" key="19">
    <source>
        <dbReference type="Proteomes" id="UP001179952"/>
    </source>
</evidence>
<keyword evidence="9" id="KW-0863">Zinc-finger</keyword>
<evidence type="ECO:0000256" key="8">
    <source>
        <dbReference type="ARBA" id="ARBA00022729"/>
    </source>
</evidence>
<evidence type="ECO:0000256" key="14">
    <source>
        <dbReference type="ARBA" id="ARBA00024209"/>
    </source>
</evidence>
<comment type="subcellular location">
    <subcellularLocation>
        <location evidence="2">Membrane</location>
        <topology evidence="2">Single-pass membrane protein</topology>
    </subcellularLocation>
</comment>
<keyword evidence="19" id="KW-1185">Reference proteome</keyword>
<keyword evidence="10" id="KW-0833">Ubl conjugation pathway</keyword>
<accession>A0AAV9BVA8</accession>